<name>A0A9W6LMJ6_9FUSO</name>
<evidence type="ECO:0000256" key="9">
    <source>
        <dbReference type="ARBA" id="ARBA00023136"/>
    </source>
</evidence>
<keyword evidence="4" id="KW-1003">Cell membrane</keyword>
<feature type="domain" description="TonB C-terminal" evidence="12">
    <location>
        <begin position="211"/>
        <end position="302"/>
    </location>
</feature>
<feature type="compositionally biased region" description="Basic and acidic residues" evidence="10">
    <location>
        <begin position="129"/>
        <end position="140"/>
    </location>
</feature>
<keyword evidence="6 11" id="KW-0812">Transmembrane</keyword>
<accession>A0A9W6LMJ6</accession>
<feature type="region of interest" description="Disordered" evidence="10">
    <location>
        <begin position="46"/>
        <end position="98"/>
    </location>
</feature>
<sequence>MEKNDLRSLGLSLVINILVILLLPGMKVPVRDEGKISVGLIELRDENRKVTPKKQEKKVEKPAEPAKTPTETVEEKPAEESKKEVAAEEKKAVKKPLPEIAPMPDIEVLVSKAPVTDRRKPAEKSQTPRQERVFEDTKTEEKREIVGAELERREVSKVEATPIISQTDMGKIAGEGPESKEEGKEFMALANGTDKLEGLPKGYKDIGSPDGSLTGKWDANNNLPRYPESAELRGKSGTVVLKVYVTEEGKVERVEMQGSGVPELNSAIEQVARSWKIYLSRNGQRVYGDVTLEIPFRLLRGE</sequence>
<keyword evidence="5" id="KW-0997">Cell inner membrane</keyword>
<gene>
    <name evidence="13" type="ORF">PM10SUCC1_13930</name>
</gene>
<keyword evidence="7" id="KW-0653">Protein transport</keyword>
<dbReference type="Proteomes" id="UP001144471">
    <property type="component" value="Unassembled WGS sequence"/>
</dbReference>
<keyword evidence="14" id="KW-1185">Reference proteome</keyword>
<dbReference type="NCBIfam" id="TIGR01352">
    <property type="entry name" value="tonB_Cterm"/>
    <property type="match status" value="1"/>
</dbReference>
<dbReference type="PROSITE" id="PS52015">
    <property type="entry name" value="TONB_CTD"/>
    <property type="match status" value="1"/>
</dbReference>
<dbReference type="InterPro" id="IPR006260">
    <property type="entry name" value="TonB/TolA_C"/>
</dbReference>
<evidence type="ECO:0000256" key="5">
    <source>
        <dbReference type="ARBA" id="ARBA00022519"/>
    </source>
</evidence>
<dbReference type="AlphaFoldDB" id="A0A9W6LMJ6"/>
<dbReference type="Pfam" id="PF03544">
    <property type="entry name" value="TonB_C"/>
    <property type="match status" value="1"/>
</dbReference>
<evidence type="ECO:0000256" key="10">
    <source>
        <dbReference type="SAM" id="MobiDB-lite"/>
    </source>
</evidence>
<feature type="compositionally biased region" description="Basic and acidic residues" evidence="10">
    <location>
        <begin position="46"/>
        <end position="64"/>
    </location>
</feature>
<proteinExistence type="inferred from homology"/>
<dbReference type="PANTHER" id="PTHR33446:SF2">
    <property type="entry name" value="PROTEIN TONB"/>
    <property type="match status" value="1"/>
</dbReference>
<comment type="subcellular location">
    <subcellularLocation>
        <location evidence="1">Cell inner membrane</location>
        <topology evidence="1">Single-pass membrane protein</topology>
        <orientation evidence="1">Periplasmic side</orientation>
    </subcellularLocation>
</comment>
<dbReference type="Gene3D" id="3.30.1150.10">
    <property type="match status" value="1"/>
</dbReference>
<dbReference type="GO" id="GO:0055085">
    <property type="term" value="P:transmembrane transport"/>
    <property type="evidence" value="ECO:0007669"/>
    <property type="project" value="InterPro"/>
</dbReference>
<comment type="caution">
    <text evidence="13">The sequence shown here is derived from an EMBL/GenBank/DDBJ whole genome shotgun (WGS) entry which is preliminary data.</text>
</comment>
<dbReference type="PANTHER" id="PTHR33446">
    <property type="entry name" value="PROTEIN TONB-RELATED"/>
    <property type="match status" value="1"/>
</dbReference>
<evidence type="ECO:0000256" key="8">
    <source>
        <dbReference type="ARBA" id="ARBA00022989"/>
    </source>
</evidence>
<dbReference type="InterPro" id="IPR037682">
    <property type="entry name" value="TonB_C"/>
</dbReference>
<evidence type="ECO:0000313" key="14">
    <source>
        <dbReference type="Proteomes" id="UP001144471"/>
    </source>
</evidence>
<protein>
    <recommendedName>
        <fullName evidence="12">TonB C-terminal domain-containing protein</fullName>
    </recommendedName>
</protein>
<comment type="similarity">
    <text evidence="2">Belongs to the TonB family.</text>
</comment>
<evidence type="ECO:0000256" key="11">
    <source>
        <dbReference type="SAM" id="Phobius"/>
    </source>
</evidence>
<dbReference type="GO" id="GO:0098797">
    <property type="term" value="C:plasma membrane protein complex"/>
    <property type="evidence" value="ECO:0007669"/>
    <property type="project" value="TreeGrafter"/>
</dbReference>
<evidence type="ECO:0000256" key="4">
    <source>
        <dbReference type="ARBA" id="ARBA00022475"/>
    </source>
</evidence>
<dbReference type="SUPFAM" id="SSF74653">
    <property type="entry name" value="TolA/TonB C-terminal domain"/>
    <property type="match status" value="1"/>
</dbReference>
<dbReference type="InterPro" id="IPR051045">
    <property type="entry name" value="TonB-dependent_transducer"/>
</dbReference>
<feature type="region of interest" description="Disordered" evidence="10">
    <location>
        <begin position="113"/>
        <end position="140"/>
    </location>
</feature>
<feature type="transmembrane region" description="Helical" evidence="11">
    <location>
        <begin position="6"/>
        <end position="26"/>
    </location>
</feature>
<keyword evidence="8 11" id="KW-1133">Transmembrane helix</keyword>
<dbReference type="GO" id="GO:0031992">
    <property type="term" value="F:energy transducer activity"/>
    <property type="evidence" value="ECO:0007669"/>
    <property type="project" value="TreeGrafter"/>
</dbReference>
<feature type="compositionally biased region" description="Basic and acidic residues" evidence="10">
    <location>
        <begin position="73"/>
        <end position="91"/>
    </location>
</feature>
<keyword evidence="9 11" id="KW-0472">Membrane</keyword>
<evidence type="ECO:0000256" key="2">
    <source>
        <dbReference type="ARBA" id="ARBA00006555"/>
    </source>
</evidence>
<evidence type="ECO:0000256" key="1">
    <source>
        <dbReference type="ARBA" id="ARBA00004383"/>
    </source>
</evidence>
<evidence type="ECO:0000256" key="7">
    <source>
        <dbReference type="ARBA" id="ARBA00022927"/>
    </source>
</evidence>
<organism evidence="13 14">
    <name type="scientific">Propionigenium maris DSM 9537</name>
    <dbReference type="NCBI Taxonomy" id="1123000"/>
    <lineage>
        <taxon>Bacteria</taxon>
        <taxon>Fusobacteriati</taxon>
        <taxon>Fusobacteriota</taxon>
        <taxon>Fusobacteriia</taxon>
        <taxon>Fusobacteriales</taxon>
        <taxon>Fusobacteriaceae</taxon>
        <taxon>Propionigenium</taxon>
    </lineage>
</organism>
<evidence type="ECO:0000313" key="13">
    <source>
        <dbReference type="EMBL" id="GLI55879.1"/>
    </source>
</evidence>
<reference evidence="13" key="1">
    <citation type="submission" date="2022-12" db="EMBL/GenBank/DDBJ databases">
        <title>Reference genome sequencing for broad-spectrum identification of bacterial and archaeal isolates by mass spectrometry.</title>
        <authorList>
            <person name="Sekiguchi Y."/>
            <person name="Tourlousse D.M."/>
        </authorList>
    </citation>
    <scope>NUCLEOTIDE SEQUENCE</scope>
    <source>
        <strain evidence="13">10succ1</strain>
    </source>
</reference>
<evidence type="ECO:0000256" key="3">
    <source>
        <dbReference type="ARBA" id="ARBA00022448"/>
    </source>
</evidence>
<dbReference type="GO" id="GO:0015031">
    <property type="term" value="P:protein transport"/>
    <property type="evidence" value="ECO:0007669"/>
    <property type="project" value="UniProtKB-KW"/>
</dbReference>
<dbReference type="EMBL" id="BSDY01000005">
    <property type="protein sequence ID" value="GLI55879.1"/>
    <property type="molecule type" value="Genomic_DNA"/>
</dbReference>
<keyword evidence="3" id="KW-0813">Transport</keyword>
<evidence type="ECO:0000256" key="6">
    <source>
        <dbReference type="ARBA" id="ARBA00022692"/>
    </source>
</evidence>
<evidence type="ECO:0000259" key="12">
    <source>
        <dbReference type="PROSITE" id="PS52015"/>
    </source>
</evidence>
<dbReference type="RefSeq" id="WP_281834663.1">
    <property type="nucleotide sequence ID" value="NZ_BSDY01000005.1"/>
</dbReference>